<keyword evidence="10 15" id="KW-0460">Magnesium</keyword>
<dbReference type="InterPro" id="IPR020825">
    <property type="entry name" value="Phe-tRNA_synthase-like_B3/B4"/>
</dbReference>
<evidence type="ECO:0000256" key="9">
    <source>
        <dbReference type="ARBA" id="ARBA00022840"/>
    </source>
</evidence>
<dbReference type="GO" id="GO:0006432">
    <property type="term" value="P:phenylalanyl-tRNA aminoacylation"/>
    <property type="evidence" value="ECO:0007669"/>
    <property type="project" value="UniProtKB-UniRule"/>
</dbReference>
<dbReference type="SUPFAM" id="SSF46955">
    <property type="entry name" value="Putative DNA-binding domain"/>
    <property type="match status" value="1"/>
</dbReference>
<dbReference type="InterPro" id="IPR009061">
    <property type="entry name" value="DNA-bd_dom_put_sf"/>
</dbReference>
<dbReference type="CDD" id="cd02796">
    <property type="entry name" value="tRNA_bind_bactPheRS"/>
    <property type="match status" value="1"/>
</dbReference>
<evidence type="ECO:0000259" key="19">
    <source>
        <dbReference type="PROSITE" id="PS51483"/>
    </source>
</evidence>
<feature type="binding site" evidence="15">
    <location>
        <position position="476"/>
    </location>
    <ligand>
        <name>Mg(2+)</name>
        <dbReference type="ChEBI" id="CHEBI:18420"/>
        <note>shared with alpha subunit</note>
    </ligand>
</feature>
<dbReference type="InterPro" id="IPR005121">
    <property type="entry name" value="Fdx_antiC-bd"/>
</dbReference>
<dbReference type="NCBIfam" id="TIGR00472">
    <property type="entry name" value="pheT_bact"/>
    <property type="match status" value="1"/>
</dbReference>
<dbReference type="PROSITE" id="PS51447">
    <property type="entry name" value="FDX_ACB"/>
    <property type="match status" value="1"/>
</dbReference>
<dbReference type="GO" id="GO:0000049">
    <property type="term" value="F:tRNA binding"/>
    <property type="evidence" value="ECO:0007669"/>
    <property type="project" value="UniProtKB-UniRule"/>
</dbReference>
<dbReference type="GO" id="GO:0009328">
    <property type="term" value="C:phenylalanine-tRNA ligase complex"/>
    <property type="evidence" value="ECO:0007669"/>
    <property type="project" value="TreeGrafter"/>
</dbReference>
<dbReference type="SMART" id="SM00874">
    <property type="entry name" value="B5"/>
    <property type="match status" value="1"/>
</dbReference>
<dbReference type="SMART" id="SM00896">
    <property type="entry name" value="FDX-ACB"/>
    <property type="match status" value="1"/>
</dbReference>
<keyword evidence="8 15" id="KW-0547">Nucleotide-binding</keyword>
<dbReference type="Pfam" id="PF01588">
    <property type="entry name" value="tRNA_bind"/>
    <property type="match status" value="1"/>
</dbReference>
<comment type="subunit">
    <text evidence="3 15">Tetramer of two alpha and two beta subunits.</text>
</comment>
<dbReference type="PROSITE" id="PS50886">
    <property type="entry name" value="TRBD"/>
    <property type="match status" value="1"/>
</dbReference>
<dbReference type="FunFam" id="3.50.40.10:FF:000001">
    <property type="entry name" value="Phenylalanine--tRNA ligase beta subunit"/>
    <property type="match status" value="1"/>
</dbReference>
<dbReference type="SUPFAM" id="SSF50249">
    <property type="entry name" value="Nucleic acid-binding proteins"/>
    <property type="match status" value="1"/>
</dbReference>
<dbReference type="InterPro" id="IPR045864">
    <property type="entry name" value="aa-tRNA-synth_II/BPL/LPL"/>
</dbReference>
<dbReference type="GO" id="GO:0016740">
    <property type="term" value="F:transferase activity"/>
    <property type="evidence" value="ECO:0007669"/>
    <property type="project" value="UniProtKB-ARBA"/>
</dbReference>
<evidence type="ECO:0000256" key="5">
    <source>
        <dbReference type="ARBA" id="ARBA00022555"/>
    </source>
</evidence>
<keyword evidence="5 16" id="KW-0820">tRNA-binding</keyword>
<comment type="subcellular location">
    <subcellularLocation>
        <location evidence="1 15">Cytoplasm</location>
    </subcellularLocation>
</comment>
<dbReference type="Gene3D" id="3.50.40.10">
    <property type="entry name" value="Phenylalanyl-trna Synthetase, Chain B, domain 3"/>
    <property type="match status" value="1"/>
</dbReference>
<accession>A0A7R7EJC7</accession>
<dbReference type="GO" id="GO:0005524">
    <property type="term" value="F:ATP binding"/>
    <property type="evidence" value="ECO:0007669"/>
    <property type="project" value="UniProtKB-UniRule"/>
</dbReference>
<dbReference type="GO" id="GO:0000287">
    <property type="term" value="F:magnesium ion binding"/>
    <property type="evidence" value="ECO:0007669"/>
    <property type="project" value="UniProtKB-UniRule"/>
</dbReference>
<comment type="catalytic activity">
    <reaction evidence="14 15">
        <text>tRNA(Phe) + L-phenylalanine + ATP = L-phenylalanyl-tRNA(Phe) + AMP + diphosphate + H(+)</text>
        <dbReference type="Rhea" id="RHEA:19413"/>
        <dbReference type="Rhea" id="RHEA-COMP:9668"/>
        <dbReference type="Rhea" id="RHEA-COMP:9699"/>
        <dbReference type="ChEBI" id="CHEBI:15378"/>
        <dbReference type="ChEBI" id="CHEBI:30616"/>
        <dbReference type="ChEBI" id="CHEBI:33019"/>
        <dbReference type="ChEBI" id="CHEBI:58095"/>
        <dbReference type="ChEBI" id="CHEBI:78442"/>
        <dbReference type="ChEBI" id="CHEBI:78531"/>
        <dbReference type="ChEBI" id="CHEBI:456215"/>
        <dbReference type="EC" id="6.1.1.20"/>
    </reaction>
</comment>
<dbReference type="Gene3D" id="2.40.50.140">
    <property type="entry name" value="Nucleic acid-binding proteins"/>
    <property type="match status" value="1"/>
</dbReference>
<dbReference type="EMBL" id="AP024169">
    <property type="protein sequence ID" value="BCN29829.1"/>
    <property type="molecule type" value="Genomic_DNA"/>
</dbReference>
<feature type="domain" description="FDX-ACB" evidence="18">
    <location>
        <begin position="720"/>
        <end position="812"/>
    </location>
</feature>
<evidence type="ECO:0000259" key="18">
    <source>
        <dbReference type="PROSITE" id="PS51447"/>
    </source>
</evidence>
<dbReference type="AlphaFoldDB" id="A0A7R7EJC7"/>
<sequence>MKTPLSWIKEYVPDLEVTDKEYMDAMTLSGSKVEGFERLDANLEKIVVGKILKIERHPDADKLIVCQVQVGSTAEEAVQIVTGAPNVKEGDVVPVVLDGGRVAGGHDGEKPAGGIKIKKGKLRGIESHGMMCSIEELGSTKEMYPDAPESGIYIFSDNKEYDGIEIGSSAIKALGFEDAVFEYEITSNRVDCFSVLGIAREAAATFNKKYVPPVVTVKETSEKASDFISVKVDDTKLCPRYIAKVIKNVKIGPSPAWMQKRLAAIGIRPINNLVDITNYVMEEYAQPMHAYDLETIAKNEIVVKTARDGETFTTLDGIERSLDSSILMIHDGEKAVGIAGIMGGENSKIKDEATTVLLEAACFDGTNIRISSKKLGMRTDASSKFEKGLDPNNAMEAMNRACQLITELGAGEVVSGYVDEYPVVKKENRVPFDAAKINCLLGTDIEEAQMIEYFKRIDLGYDEATKEVVVPTWRQDLYRLADLAEEVARFYGYANIPSTLPTGEATAGKLSFNLRIENVARNVAEQFGFNEAMTYSFESPKVYDKLLIAKEDELRKNIVIANPLGEDYSIMRTTTLNGMLGSLSTNFNRRNKNVRLYELGNVYIPKSLPLEELPDEKTKLTLGMYGEGDFFDLKGIVEELLEKVGMTKLITYDPKAGIPYLHPGRQANIYYEGTLVGYLGEVHPEVLDNYDIGDKAYVAVLDMDTIVSFATFDVKYEGIAKYPAVTRDISMVMSKEIMVGEVEEIIRKSSGKLLESYHLFDIYEGTQIKEGHKSVAYSISFRAKDRTLEDKDVTDIMTKIVNGLQKLGIELRQ</sequence>
<evidence type="ECO:0000256" key="8">
    <source>
        <dbReference type="ARBA" id="ARBA00022741"/>
    </source>
</evidence>
<dbReference type="CDD" id="cd00769">
    <property type="entry name" value="PheRS_beta_core"/>
    <property type="match status" value="1"/>
</dbReference>
<proteinExistence type="inferred from homology"/>
<dbReference type="HAMAP" id="MF_00283">
    <property type="entry name" value="Phe_tRNA_synth_beta1"/>
    <property type="match status" value="1"/>
</dbReference>
<dbReference type="PANTHER" id="PTHR10947">
    <property type="entry name" value="PHENYLALANYL-TRNA SYNTHETASE BETA CHAIN AND LEUCINE-RICH REPEAT-CONTAINING PROTEIN 47"/>
    <property type="match status" value="1"/>
</dbReference>
<keyword evidence="11 16" id="KW-0694">RNA-binding</keyword>
<evidence type="ECO:0000256" key="6">
    <source>
        <dbReference type="ARBA" id="ARBA00022598"/>
    </source>
</evidence>
<dbReference type="InterPro" id="IPR041616">
    <property type="entry name" value="PheRS_beta_core"/>
</dbReference>
<gene>
    <name evidence="15 20" type="primary">pheT</name>
    <name evidence="20" type="ORF">bsdtb5_11240</name>
</gene>
<dbReference type="FunFam" id="3.30.70.380:FF:000001">
    <property type="entry name" value="Phenylalanine--tRNA ligase beta subunit"/>
    <property type="match status" value="1"/>
</dbReference>
<evidence type="ECO:0000313" key="20">
    <source>
        <dbReference type="EMBL" id="BCN29829.1"/>
    </source>
</evidence>
<dbReference type="Pfam" id="PF03483">
    <property type="entry name" value="B3_4"/>
    <property type="match status" value="1"/>
</dbReference>
<dbReference type="Pfam" id="PF03147">
    <property type="entry name" value="FDX-ACB"/>
    <property type="match status" value="1"/>
</dbReference>
<dbReference type="PROSITE" id="PS51483">
    <property type="entry name" value="B5"/>
    <property type="match status" value="1"/>
</dbReference>
<feature type="domain" description="B5" evidence="19">
    <location>
        <begin position="425"/>
        <end position="498"/>
    </location>
</feature>
<dbReference type="InterPro" id="IPR004532">
    <property type="entry name" value="Phe-tRNA-ligase_IIc_bsu_bact"/>
</dbReference>
<keyword evidence="12 15" id="KW-0648">Protein biosynthesis</keyword>
<dbReference type="InterPro" id="IPR005146">
    <property type="entry name" value="B3/B4_tRNA-bd"/>
</dbReference>
<evidence type="ECO:0000256" key="13">
    <source>
        <dbReference type="ARBA" id="ARBA00023146"/>
    </source>
</evidence>
<protein>
    <recommendedName>
        <fullName evidence="15">Phenylalanine--tRNA ligase beta subunit</fullName>
        <ecNumber evidence="15">6.1.1.20</ecNumber>
    </recommendedName>
    <alternativeName>
        <fullName evidence="15">Phenylalanyl-tRNA synthetase beta subunit</fullName>
        <shortName evidence="15">PheRS</shortName>
    </alternativeName>
</protein>
<keyword evidence="4 15" id="KW-0963">Cytoplasm</keyword>
<evidence type="ECO:0000259" key="17">
    <source>
        <dbReference type="PROSITE" id="PS50886"/>
    </source>
</evidence>
<organism evidence="20 21">
    <name type="scientific">Anaeromicropila herbilytica</name>
    <dbReference type="NCBI Taxonomy" id="2785025"/>
    <lineage>
        <taxon>Bacteria</taxon>
        <taxon>Bacillati</taxon>
        <taxon>Bacillota</taxon>
        <taxon>Clostridia</taxon>
        <taxon>Lachnospirales</taxon>
        <taxon>Lachnospiraceae</taxon>
        <taxon>Anaeromicropila</taxon>
    </lineage>
</organism>
<dbReference type="Gene3D" id="3.30.930.10">
    <property type="entry name" value="Bira Bifunctional Protein, Domain 2"/>
    <property type="match status" value="1"/>
</dbReference>
<keyword evidence="6 15" id="KW-0436">Ligase</keyword>
<dbReference type="SMART" id="SM00873">
    <property type="entry name" value="B3_4"/>
    <property type="match status" value="1"/>
</dbReference>
<evidence type="ECO:0000256" key="15">
    <source>
        <dbReference type="HAMAP-Rule" id="MF_00283"/>
    </source>
</evidence>
<evidence type="ECO:0000256" key="11">
    <source>
        <dbReference type="ARBA" id="ARBA00022884"/>
    </source>
</evidence>
<evidence type="ECO:0000256" key="10">
    <source>
        <dbReference type="ARBA" id="ARBA00022842"/>
    </source>
</evidence>
<dbReference type="KEGG" id="ahb:bsdtb5_11240"/>
<evidence type="ECO:0000313" key="21">
    <source>
        <dbReference type="Proteomes" id="UP000595897"/>
    </source>
</evidence>
<dbReference type="Gene3D" id="3.30.56.10">
    <property type="match status" value="2"/>
</dbReference>
<dbReference type="InterPro" id="IPR045060">
    <property type="entry name" value="Phe-tRNA-ligase_IIc_bsu"/>
</dbReference>
<feature type="binding site" evidence="15">
    <location>
        <position position="482"/>
    </location>
    <ligand>
        <name>Mg(2+)</name>
        <dbReference type="ChEBI" id="CHEBI:18420"/>
        <note>shared with alpha subunit</note>
    </ligand>
</feature>
<dbReference type="InterPro" id="IPR002547">
    <property type="entry name" value="tRNA-bd_dom"/>
</dbReference>
<dbReference type="EC" id="6.1.1.20" evidence="15"/>
<dbReference type="GO" id="GO:0004826">
    <property type="term" value="F:phenylalanine-tRNA ligase activity"/>
    <property type="evidence" value="ECO:0007669"/>
    <property type="project" value="UniProtKB-UniRule"/>
</dbReference>
<dbReference type="InterPro" id="IPR012340">
    <property type="entry name" value="NA-bd_OB-fold"/>
</dbReference>
<keyword evidence="9 15" id="KW-0067">ATP-binding</keyword>
<dbReference type="InterPro" id="IPR036690">
    <property type="entry name" value="Fdx_antiC-bd_sf"/>
</dbReference>
<comment type="similarity">
    <text evidence="2 15">Belongs to the phenylalanyl-tRNA synthetase beta subunit family. Type 1 subfamily.</text>
</comment>
<reference evidence="20 21" key="1">
    <citation type="submission" date="2020-11" db="EMBL/GenBank/DDBJ databases">
        <title>Draft genome sequencing of a Lachnospiraceae strain isolated from anoxic soil subjected to BSD treatment.</title>
        <authorList>
            <person name="Uek A."/>
            <person name="Tonouchi A."/>
        </authorList>
    </citation>
    <scope>NUCLEOTIDE SEQUENCE [LARGE SCALE GENOMIC DNA]</scope>
    <source>
        <strain evidence="20 21">TB5</strain>
    </source>
</reference>
<evidence type="ECO:0000256" key="2">
    <source>
        <dbReference type="ARBA" id="ARBA00008653"/>
    </source>
</evidence>
<dbReference type="Pfam" id="PF17759">
    <property type="entry name" value="tRNA_synthFbeta"/>
    <property type="match status" value="1"/>
</dbReference>
<dbReference type="PANTHER" id="PTHR10947:SF0">
    <property type="entry name" value="PHENYLALANINE--TRNA LIGASE BETA SUBUNIT"/>
    <property type="match status" value="1"/>
</dbReference>
<dbReference type="GO" id="GO:0140096">
    <property type="term" value="F:catalytic activity, acting on a protein"/>
    <property type="evidence" value="ECO:0007669"/>
    <property type="project" value="UniProtKB-ARBA"/>
</dbReference>
<dbReference type="SUPFAM" id="SSF56037">
    <property type="entry name" value="PheT/TilS domain"/>
    <property type="match status" value="1"/>
</dbReference>
<evidence type="ECO:0000256" key="7">
    <source>
        <dbReference type="ARBA" id="ARBA00022723"/>
    </source>
</evidence>
<keyword evidence="13 15" id="KW-0030">Aminoacyl-tRNA synthetase</keyword>
<dbReference type="Proteomes" id="UP000595897">
    <property type="component" value="Chromosome"/>
</dbReference>
<evidence type="ECO:0000256" key="3">
    <source>
        <dbReference type="ARBA" id="ARBA00011209"/>
    </source>
</evidence>
<evidence type="ECO:0000256" key="14">
    <source>
        <dbReference type="ARBA" id="ARBA00049255"/>
    </source>
</evidence>
<feature type="domain" description="TRNA-binding" evidence="17">
    <location>
        <begin position="40"/>
        <end position="167"/>
    </location>
</feature>
<evidence type="ECO:0000256" key="1">
    <source>
        <dbReference type="ARBA" id="ARBA00004496"/>
    </source>
</evidence>
<keyword evidence="7 15" id="KW-0479">Metal-binding</keyword>
<dbReference type="RefSeq" id="WP_271715087.1">
    <property type="nucleotide sequence ID" value="NZ_AP024169.1"/>
</dbReference>
<dbReference type="SUPFAM" id="SSF54991">
    <property type="entry name" value="Anticodon-binding domain of PheRS"/>
    <property type="match status" value="1"/>
</dbReference>
<evidence type="ECO:0000256" key="16">
    <source>
        <dbReference type="PROSITE-ProRule" id="PRU00209"/>
    </source>
</evidence>
<dbReference type="Pfam" id="PF03484">
    <property type="entry name" value="B5"/>
    <property type="match status" value="1"/>
</dbReference>
<feature type="binding site" evidence="15">
    <location>
        <position position="486"/>
    </location>
    <ligand>
        <name>Mg(2+)</name>
        <dbReference type="ChEBI" id="CHEBI:18420"/>
        <note>shared with alpha subunit</note>
    </ligand>
</feature>
<keyword evidence="21" id="KW-1185">Reference proteome</keyword>
<dbReference type="Gene3D" id="3.30.70.380">
    <property type="entry name" value="Ferrodoxin-fold anticodon-binding domain"/>
    <property type="match status" value="1"/>
</dbReference>
<name>A0A7R7EJC7_9FIRM</name>
<dbReference type="InterPro" id="IPR005147">
    <property type="entry name" value="tRNA_synthase_B5-dom"/>
</dbReference>
<evidence type="ECO:0000256" key="4">
    <source>
        <dbReference type="ARBA" id="ARBA00022490"/>
    </source>
</evidence>
<dbReference type="InterPro" id="IPR033714">
    <property type="entry name" value="tRNA_bind_bactPheRS"/>
</dbReference>
<dbReference type="SUPFAM" id="SSF55681">
    <property type="entry name" value="Class II aaRS and biotin synthetases"/>
    <property type="match status" value="1"/>
</dbReference>
<evidence type="ECO:0000256" key="12">
    <source>
        <dbReference type="ARBA" id="ARBA00022917"/>
    </source>
</evidence>
<feature type="binding site" evidence="15">
    <location>
        <position position="485"/>
    </location>
    <ligand>
        <name>Mg(2+)</name>
        <dbReference type="ChEBI" id="CHEBI:18420"/>
        <note>shared with alpha subunit</note>
    </ligand>
</feature>
<comment type="cofactor">
    <cofactor evidence="15">
        <name>Mg(2+)</name>
        <dbReference type="ChEBI" id="CHEBI:18420"/>
    </cofactor>
    <text evidence="15">Binds 2 magnesium ions per tetramer.</text>
</comment>